<dbReference type="InterPro" id="IPR055191">
    <property type="entry name" value="POL2_thumb"/>
</dbReference>
<evidence type="ECO:0000256" key="7">
    <source>
        <dbReference type="ARBA" id="ARBA00022723"/>
    </source>
</evidence>
<comment type="cofactor">
    <cofactor evidence="15">
        <name>[4Fe-4S] cluster</name>
        <dbReference type="ChEBI" id="CHEBI:49883"/>
    </cofactor>
</comment>
<dbReference type="CDD" id="cd05535">
    <property type="entry name" value="POLBc_epsilon"/>
    <property type="match status" value="1"/>
</dbReference>
<dbReference type="InterPro" id="IPR043502">
    <property type="entry name" value="DNA/RNA_pol_sf"/>
</dbReference>
<dbReference type="InterPro" id="IPR012337">
    <property type="entry name" value="RNaseH-like_sf"/>
</dbReference>
<dbReference type="InterPro" id="IPR006133">
    <property type="entry name" value="DNA-dir_DNA_pol_B_exonuc"/>
</dbReference>
<dbReference type="Pfam" id="PF22912">
    <property type="entry name" value="zf-DPOE"/>
    <property type="match status" value="1"/>
</dbReference>
<dbReference type="EMBL" id="CDSF01000102">
    <property type="protein sequence ID" value="CEP00808.1"/>
    <property type="molecule type" value="Genomic_DNA"/>
</dbReference>
<gene>
    <name evidence="18" type="ORF">PBRA_008120</name>
</gene>
<dbReference type="InterPro" id="IPR042087">
    <property type="entry name" value="DNA_pol_B_thumb"/>
</dbReference>
<keyword evidence="10 15" id="KW-0239">DNA-directed DNA polymerase</keyword>
<dbReference type="Gene3D" id="3.30.420.10">
    <property type="entry name" value="Ribonuclease H-like superfamily/Ribonuclease H"/>
    <property type="match status" value="1"/>
</dbReference>
<dbReference type="OMA" id="MLDQCRY"/>
<evidence type="ECO:0000256" key="15">
    <source>
        <dbReference type="RuleBase" id="RU365029"/>
    </source>
</evidence>
<dbReference type="Pfam" id="PF03104">
    <property type="entry name" value="DNA_pol_B_exo1"/>
    <property type="match status" value="1"/>
</dbReference>
<dbReference type="PANTHER" id="PTHR10670:SF0">
    <property type="entry name" value="DNA POLYMERASE EPSILON CATALYTIC SUBUNIT A"/>
    <property type="match status" value="1"/>
</dbReference>
<evidence type="ECO:0000256" key="2">
    <source>
        <dbReference type="ARBA" id="ARBA00005755"/>
    </source>
</evidence>
<dbReference type="FunFam" id="3.30.420.10:FF:000010">
    <property type="entry name" value="DNA polymerase epsilon catalytic subunit"/>
    <property type="match status" value="1"/>
</dbReference>
<evidence type="ECO:0000256" key="11">
    <source>
        <dbReference type="ARBA" id="ARBA00023004"/>
    </source>
</evidence>
<dbReference type="GO" id="GO:0000278">
    <property type="term" value="P:mitotic cell cycle"/>
    <property type="evidence" value="ECO:0007669"/>
    <property type="project" value="TreeGrafter"/>
</dbReference>
<evidence type="ECO:0000256" key="8">
    <source>
        <dbReference type="ARBA" id="ARBA00022771"/>
    </source>
</evidence>
<name>A0A0G4IZN0_PLABS</name>
<dbReference type="CDD" id="cd05779">
    <property type="entry name" value="DNA_polB_epsilon_exo"/>
    <property type="match status" value="1"/>
</dbReference>
<dbReference type="Gene3D" id="1.10.287.690">
    <property type="entry name" value="Helix hairpin bin"/>
    <property type="match status" value="1"/>
</dbReference>
<evidence type="ECO:0000256" key="5">
    <source>
        <dbReference type="ARBA" id="ARBA00022695"/>
    </source>
</evidence>
<keyword evidence="3 15" id="KW-0004">4Fe-4S</keyword>
<reference evidence="18 19" key="1">
    <citation type="submission" date="2015-02" db="EMBL/GenBank/DDBJ databases">
        <authorList>
            <person name="Chooi Y.-H."/>
        </authorList>
    </citation>
    <scope>NUCLEOTIDE SEQUENCE [LARGE SCALE GENOMIC DNA]</scope>
    <source>
        <strain evidence="18">E3</strain>
    </source>
</reference>
<dbReference type="GO" id="GO:0003677">
    <property type="term" value="F:DNA binding"/>
    <property type="evidence" value="ECO:0007669"/>
    <property type="project" value="UniProtKB-KW"/>
</dbReference>
<evidence type="ECO:0000256" key="4">
    <source>
        <dbReference type="ARBA" id="ARBA00022679"/>
    </source>
</evidence>
<feature type="domain" description="DNA polymerase epsilon catalytic subunit A C-terminal" evidence="17">
    <location>
        <begin position="1467"/>
        <end position="1862"/>
    </location>
</feature>
<evidence type="ECO:0000256" key="3">
    <source>
        <dbReference type="ARBA" id="ARBA00022485"/>
    </source>
</evidence>
<keyword evidence="13 15" id="KW-0238">DNA-binding</keyword>
<dbReference type="InterPro" id="IPR054475">
    <property type="entry name" value="Znf-DPOE"/>
</dbReference>
<evidence type="ECO:0000313" key="19">
    <source>
        <dbReference type="Proteomes" id="UP000039324"/>
    </source>
</evidence>
<keyword evidence="12 15" id="KW-0411">Iron-sulfur</keyword>
<dbReference type="OrthoDB" id="10060449at2759"/>
<dbReference type="GO" id="GO:0006287">
    <property type="term" value="P:base-excision repair, gap-filling"/>
    <property type="evidence" value="ECO:0007669"/>
    <property type="project" value="TreeGrafter"/>
</dbReference>
<dbReference type="GO" id="GO:0045004">
    <property type="term" value="P:DNA replication proofreading"/>
    <property type="evidence" value="ECO:0007669"/>
    <property type="project" value="TreeGrafter"/>
</dbReference>
<dbReference type="Gene3D" id="1.10.132.60">
    <property type="entry name" value="DNA polymerase family B, C-terminal domain"/>
    <property type="match status" value="1"/>
</dbReference>
<dbReference type="Proteomes" id="UP000039324">
    <property type="component" value="Unassembled WGS sequence"/>
</dbReference>
<evidence type="ECO:0000313" key="18">
    <source>
        <dbReference type="EMBL" id="CEP00808.1"/>
    </source>
</evidence>
<dbReference type="GO" id="GO:0051539">
    <property type="term" value="F:4 iron, 4 sulfur cluster binding"/>
    <property type="evidence" value="ECO:0007669"/>
    <property type="project" value="UniProtKB-KW"/>
</dbReference>
<dbReference type="InterPro" id="IPR029703">
    <property type="entry name" value="POL2"/>
</dbReference>
<accession>A0A0G4IZN0</accession>
<keyword evidence="4 15" id="KW-0808">Transferase</keyword>
<evidence type="ECO:0000256" key="12">
    <source>
        <dbReference type="ARBA" id="ARBA00023014"/>
    </source>
</evidence>
<dbReference type="FunFam" id="1.10.132.60:FF:000003">
    <property type="entry name" value="DNA polymerase epsilon catalytic subunit"/>
    <property type="match status" value="1"/>
</dbReference>
<feature type="region of interest" description="Disordered" evidence="16">
    <location>
        <begin position="1"/>
        <end position="24"/>
    </location>
</feature>
<comment type="catalytic activity">
    <reaction evidence="15">
        <text>DNA(n) + a 2'-deoxyribonucleoside 5'-triphosphate = DNA(n+1) + diphosphate</text>
        <dbReference type="Rhea" id="RHEA:22508"/>
        <dbReference type="Rhea" id="RHEA-COMP:17339"/>
        <dbReference type="Rhea" id="RHEA-COMP:17340"/>
        <dbReference type="ChEBI" id="CHEBI:33019"/>
        <dbReference type="ChEBI" id="CHEBI:61560"/>
        <dbReference type="ChEBI" id="CHEBI:173112"/>
        <dbReference type="EC" id="2.7.7.7"/>
    </reaction>
</comment>
<dbReference type="Pfam" id="PF22634">
    <property type="entry name" value="POL2_thumb"/>
    <property type="match status" value="1"/>
</dbReference>
<dbReference type="Pfam" id="PF08490">
    <property type="entry name" value="DUF1744"/>
    <property type="match status" value="1"/>
</dbReference>
<dbReference type="Pfam" id="PF23250">
    <property type="entry name" value="zf_DPOE_2"/>
    <property type="match status" value="1"/>
</dbReference>
<evidence type="ECO:0000256" key="6">
    <source>
        <dbReference type="ARBA" id="ARBA00022705"/>
    </source>
</evidence>
<comment type="subcellular location">
    <subcellularLocation>
        <location evidence="1 15">Nucleus</location>
    </subcellularLocation>
</comment>
<keyword evidence="9 15" id="KW-0862">Zinc</keyword>
<evidence type="ECO:0000256" key="14">
    <source>
        <dbReference type="ARBA" id="ARBA00023242"/>
    </source>
</evidence>
<sequence length="2158" mass="244589">MTQSRRPAPPNDSSGPWRAGRSESRQYARSVDVTRGAFVMACCRAVVEAENRQDDEFGFPLFESGPTRLGWMLNMHQTSVFDRDSRSEQSAVNFYFMQDDGTGFRVTVVVPPYFLIRVKPERRLEVEQYLMKKFEGQVLAIEVVEMEDLGLPNHLSGLKGVFLKLSFANTQAHAGVRKVLHPIINRNRANLSTSEVYDDEDRDGMGVPHPVSRSECLSAIVDIREYDVPYTQAVCIAHQYFAGLWYRVSVSAGNATIERDTEIVEVPDLRILAYDIETTKAPLKFPDPSVDSIMMISYMVDGDGFLIVNREIVAEDIEDFEYTPKPDYPGPFTVFNESNERALLERFVSHIQELRPHIVTTYNGDFFDFKFVDARMAVYGWSMQKRIGIGLKESGDEYGGRFCVHLDAFCWVRRDSYLPQGSQGLKAVTKAKLAYNPVELDPEDMVAFATSQPQLLASYSVSDAVATYYLYCKYVHLFVYSLCTIIPLGPDDVLRKGSGTLCEMLLMVEASRANIVCPNKDREDLIQFHDGHLLESQTYIGGHVECLEAGVFRDDLPEKFVMSVEELDNLIATADDAIRFAVEKEKRITIDQVTNAEEVREQIVAQLETLRSCPTVTTCPKIYHLDVQAMYPNLILTNRLQPMAIVDSRTCAACDFNIDSDVCQRHMEWAWKGRFYPAKRREIEQIRANLNESLFPKNADGGENGPTVRYQDLSLTKQAELLVSRVKAYSTKVYKKQYEESIETRSATICQRENPFYVNTVLNFRDRRYKYKALNKTWKEKAKNGKTLAEKQKANSMVLLYDSMQLAHKCILNSFYGYVMRRGARWHSMEMAGVVTLTGANIIKETRHLIERIGRPLELDTDGIWCILPSGFPDKFQIKFLDKGQEKSFEMTYPCTILNRIVHRIFTNDQYLTLEDQESHTYRRSTKNDIFFEVDGPYKAMVIPAAPEEGKMLKKRYAVFNFDGSLAELKGFEIKRRGELSVIKVFQSQVFPAFLEGSTLKECYAAVGTVANRWLDVLERKGADLTDEEVFELLSETKSMSQSISAYGNQKSTAIMTARRLASFLGADLLNDKLSCQFIISRNPQGAPVSERAIPVKIFGAEEGIRQTYLRKWLGDSSLKSFDIRSILDWSYYSTRLGSAIQKIITIPAAAQHISNPVPRVMHPEWLTKRVATESSAFKQSSIASFLRPVTDIEQAVPQLQDTRTERASPPARPEHAPRMLDDFQAFLSFEKKRWRELRAERSVARNPASPNRRSGASRASAVRRLHKQPDFQIVQIYDPKDGGPLVFWVYDDGRDEFRSFRVRVPRKVIVNSKVNSCPIPHAHLLTSTRVLPRGRLARYLFELVNPSDDEVAALRASDQIDGVFESQVPLSFTAIVAVGNVVRSAGRADLFRGGPCDLHDLECGPQSQSRVYLDKIDAMARLFLYASGNLDRSVIALCASNPSEGGATAIFVVVVSAKGTPGERPDLQAIAADIVHREELGPGIDVPNIDAEYKVVRSFDAAVNLLRDRLHKVAKQHSPTMLVTQISASLEQCLGRSKINQLSHALSLPIVEIPTNINDDRYRALQWLPAACRTLTARFLSVRSIVSQIASFSRYGLVPIGNISSNMSSFIMDVFFARLLRSQDHVWWCSSTDRPDLGFDKRCTDDDSFFFQEPLSNPVKVSPGCYRDACIEIEILNMAANALLSSDCICLIEGTISDPEPAPEDRTAHRLLRYRDRPADCRTSSQAFAVLQQLTVNLFEEIRKNKNDLADMLICQIYQWISSPSSLFYEPNVHRMLHDLMRKVFLRLCADFRSLGAQVVYGSFTKLVLHARKPTLPHAMAFIRSAAASVQENDLFRMLIFRFDRVWLSLLYMDAANYAGVPAAPDQGDDRDETEPIAEAHWNVAEYLPELPRDRFLELTTEFLVRPYLYWRSGNPEDCDESNRVAYLRDQALSYYLRRLLGMVDEVIEVAHGPRHSDDDRARASAFPDGLPGAHLSSRWRNPALEFAKMCIHVLSLDASIAAEVDTIRSTAMRLLRVSPFSDESRWVNPCRTYVLMDVVCSFCRHVRDVDLCREVDGTNRDVRCPMCQNVLDMDAIEAALLKVVRWMSDSYQVQDLVCGKCGSVARTNMSATCTCSGSLRARTDIAQYRRQLAVFDRIARHYQLPWLAQTCDFLAQ</sequence>
<evidence type="ECO:0000256" key="10">
    <source>
        <dbReference type="ARBA" id="ARBA00022932"/>
    </source>
</evidence>
<keyword evidence="5 15" id="KW-0548">Nucleotidyltransferase</keyword>
<organism evidence="18 19">
    <name type="scientific">Plasmodiophora brassicae</name>
    <name type="common">Clubroot disease agent</name>
    <dbReference type="NCBI Taxonomy" id="37360"/>
    <lineage>
        <taxon>Eukaryota</taxon>
        <taxon>Sar</taxon>
        <taxon>Rhizaria</taxon>
        <taxon>Endomyxa</taxon>
        <taxon>Phytomyxea</taxon>
        <taxon>Plasmodiophorida</taxon>
        <taxon>Plasmodiophoridae</taxon>
        <taxon>Plasmodiophora</taxon>
    </lineage>
</organism>
<dbReference type="InterPro" id="IPR023211">
    <property type="entry name" value="DNA_pol_palm_dom_sf"/>
</dbReference>
<dbReference type="GO" id="GO:0006272">
    <property type="term" value="P:leading strand elongation"/>
    <property type="evidence" value="ECO:0007669"/>
    <property type="project" value="TreeGrafter"/>
</dbReference>
<keyword evidence="19" id="KW-1185">Reference proteome</keyword>
<dbReference type="STRING" id="37360.A0A0G4IZN0"/>
<evidence type="ECO:0000256" key="9">
    <source>
        <dbReference type="ARBA" id="ARBA00022833"/>
    </source>
</evidence>
<dbReference type="SUPFAM" id="SSF56672">
    <property type="entry name" value="DNA/RNA polymerases"/>
    <property type="match status" value="1"/>
</dbReference>
<dbReference type="PANTHER" id="PTHR10670">
    <property type="entry name" value="DNA POLYMERASE EPSILON CATALYTIC SUBUNIT A"/>
    <property type="match status" value="1"/>
</dbReference>
<dbReference type="InterPro" id="IPR006172">
    <property type="entry name" value="DNA-dir_DNA_pol_B"/>
</dbReference>
<evidence type="ECO:0000259" key="17">
    <source>
        <dbReference type="SMART" id="SM01159"/>
    </source>
</evidence>
<dbReference type="InterPro" id="IPR036397">
    <property type="entry name" value="RNaseH_sf"/>
</dbReference>
<keyword evidence="6 15" id="KW-0235">DNA replication</keyword>
<dbReference type="Gene3D" id="3.30.342.10">
    <property type="entry name" value="DNA Polymerase, chain B, domain 1"/>
    <property type="match status" value="1"/>
</dbReference>
<dbReference type="SUPFAM" id="SSF53098">
    <property type="entry name" value="Ribonuclease H-like"/>
    <property type="match status" value="1"/>
</dbReference>
<proteinExistence type="inferred from homology"/>
<evidence type="ECO:0000256" key="1">
    <source>
        <dbReference type="ARBA" id="ARBA00004123"/>
    </source>
</evidence>
<feature type="compositionally biased region" description="Low complexity" evidence="16">
    <location>
        <begin position="1249"/>
        <end position="1261"/>
    </location>
</feature>
<keyword evidence="7 15" id="KW-0479">Metal-binding</keyword>
<comment type="similarity">
    <text evidence="2 15">Belongs to the DNA polymerase type-B family.</text>
</comment>
<dbReference type="GO" id="GO:0008622">
    <property type="term" value="C:epsilon DNA polymerase complex"/>
    <property type="evidence" value="ECO:0007669"/>
    <property type="project" value="InterPro"/>
</dbReference>
<dbReference type="SMART" id="SM00486">
    <property type="entry name" value="POLBc"/>
    <property type="match status" value="1"/>
</dbReference>
<dbReference type="Gene3D" id="3.90.1600.10">
    <property type="entry name" value="Palm domain of DNA polymerase"/>
    <property type="match status" value="1"/>
</dbReference>
<dbReference type="GO" id="GO:0006297">
    <property type="term" value="P:nucleotide-excision repair, DNA gap filling"/>
    <property type="evidence" value="ECO:0007669"/>
    <property type="project" value="TreeGrafter"/>
</dbReference>
<evidence type="ECO:0000256" key="13">
    <source>
        <dbReference type="ARBA" id="ARBA00023125"/>
    </source>
</evidence>
<dbReference type="InterPro" id="IPR013697">
    <property type="entry name" value="DNA_pol_e_suA_C"/>
</dbReference>
<evidence type="ECO:0000256" key="16">
    <source>
        <dbReference type="SAM" id="MobiDB-lite"/>
    </source>
</evidence>
<keyword evidence="11 15" id="KW-0408">Iron</keyword>
<dbReference type="GO" id="GO:0000166">
    <property type="term" value="F:nucleotide binding"/>
    <property type="evidence" value="ECO:0007669"/>
    <property type="project" value="InterPro"/>
</dbReference>
<dbReference type="SMART" id="SM01159">
    <property type="entry name" value="DUF1744"/>
    <property type="match status" value="1"/>
</dbReference>
<keyword evidence="14 15" id="KW-0539">Nucleus</keyword>
<keyword evidence="8 15" id="KW-0863">Zinc-finger</keyword>
<dbReference type="GO" id="GO:0003887">
    <property type="term" value="F:DNA-directed DNA polymerase activity"/>
    <property type="evidence" value="ECO:0007669"/>
    <property type="project" value="UniProtKB-KW"/>
</dbReference>
<comment type="function">
    <text evidence="15">DNA polymerase II participates in chromosomal DNA replication.</text>
</comment>
<dbReference type="GO" id="GO:0008270">
    <property type="term" value="F:zinc ion binding"/>
    <property type="evidence" value="ECO:0007669"/>
    <property type="project" value="UniProtKB-KW"/>
</dbReference>
<dbReference type="EC" id="2.7.7.7" evidence="15"/>
<dbReference type="GO" id="GO:0008310">
    <property type="term" value="F:single-stranded DNA 3'-5' DNA exonuclease activity"/>
    <property type="evidence" value="ECO:0007669"/>
    <property type="project" value="TreeGrafter"/>
</dbReference>
<feature type="region of interest" description="Disordered" evidence="16">
    <location>
        <begin position="1241"/>
        <end position="1263"/>
    </location>
</feature>
<protein>
    <recommendedName>
        <fullName evidence="15">DNA polymerase epsilon catalytic subunit</fullName>
        <ecNumber evidence="15">2.7.7.7</ecNumber>
    </recommendedName>
</protein>